<dbReference type="Gene3D" id="1.10.30.10">
    <property type="entry name" value="High mobility group box domain"/>
    <property type="match status" value="1"/>
</dbReference>
<protein>
    <recommendedName>
        <fullName evidence="6">HMG box domain-containing protein</fullName>
    </recommendedName>
</protein>
<dbReference type="InterPro" id="IPR050342">
    <property type="entry name" value="HMGB"/>
</dbReference>
<dbReference type="InterPro" id="IPR036910">
    <property type="entry name" value="HMG_box_dom_sf"/>
</dbReference>
<keyword evidence="3 4" id="KW-0539">Nucleus</keyword>
<evidence type="ECO:0000256" key="1">
    <source>
        <dbReference type="ARBA" id="ARBA00004123"/>
    </source>
</evidence>
<dbReference type="Pfam" id="PF00505">
    <property type="entry name" value="HMG_box"/>
    <property type="match status" value="1"/>
</dbReference>
<feature type="region of interest" description="Disordered" evidence="5">
    <location>
        <begin position="321"/>
        <end position="386"/>
    </location>
</feature>
<sequence>MMNQAPGQTGQADNGRQLDLEDASFDENYFQDLGMEFNGVEDLVNTFIEDTEAPAHSGGAADSGSARGVFPVEDDLDTSTSPTPQKATKKKNGVIKGPSRRKKRPKGKPRRPLCGYNIFFQKNSKEIQATTAFKDLGRIMGERWKALTEEEKSVYEKEAEKDVVRFRKEMDIYEKKRKERLCPTLGSMSTDDIQKSIGFNYRTDGSQASALNFYAPPGWSAAPASTIFPGLAPSATPNIPSHNVVSRDYLPPPPSPNPVLHVPGQYLGPAPITAALPQGPEISLPDGTGAPRKYRVVYACYRMTQQEANDYMARFAAVTSTATPPSSIPSPPSQTPHPTPHPPPPSPHAARPATLLNPTVSPYHNTPHFAPSGSSGDSRLAVPWPN</sequence>
<organism evidence="7">
    <name type="scientific">Amphora coffeiformis</name>
    <dbReference type="NCBI Taxonomy" id="265554"/>
    <lineage>
        <taxon>Eukaryota</taxon>
        <taxon>Sar</taxon>
        <taxon>Stramenopiles</taxon>
        <taxon>Ochrophyta</taxon>
        <taxon>Bacillariophyta</taxon>
        <taxon>Bacillariophyceae</taxon>
        <taxon>Bacillariophycidae</taxon>
        <taxon>Thalassiophysales</taxon>
        <taxon>Catenulaceae</taxon>
        <taxon>Amphora</taxon>
    </lineage>
</organism>
<feature type="domain" description="HMG box" evidence="6">
    <location>
        <begin position="109"/>
        <end position="174"/>
    </location>
</feature>
<dbReference type="PANTHER" id="PTHR48112:SF32">
    <property type="entry name" value="HIGH MOBILITY GROUP PROTEIN B3"/>
    <property type="match status" value="1"/>
</dbReference>
<evidence type="ECO:0000313" key="7">
    <source>
        <dbReference type="EMBL" id="CAE0401899.1"/>
    </source>
</evidence>
<gene>
    <name evidence="7" type="ORF">ACOF00016_LOCUS220</name>
</gene>
<feature type="compositionally biased region" description="Pro residues" evidence="5">
    <location>
        <begin position="326"/>
        <end position="347"/>
    </location>
</feature>
<evidence type="ECO:0000256" key="2">
    <source>
        <dbReference type="ARBA" id="ARBA00023125"/>
    </source>
</evidence>
<feature type="region of interest" description="Disordered" evidence="5">
    <location>
        <begin position="49"/>
        <end position="113"/>
    </location>
</feature>
<evidence type="ECO:0000259" key="6">
    <source>
        <dbReference type="PROSITE" id="PS50118"/>
    </source>
</evidence>
<evidence type="ECO:0000256" key="5">
    <source>
        <dbReference type="SAM" id="MobiDB-lite"/>
    </source>
</evidence>
<name>A0A7S3KVM8_9STRA</name>
<dbReference type="SUPFAM" id="SSF47095">
    <property type="entry name" value="HMG-box"/>
    <property type="match status" value="1"/>
</dbReference>
<feature type="compositionally biased region" description="Basic residues" evidence="5">
    <location>
        <begin position="87"/>
        <end position="111"/>
    </location>
</feature>
<dbReference type="GO" id="GO:0003677">
    <property type="term" value="F:DNA binding"/>
    <property type="evidence" value="ECO:0007669"/>
    <property type="project" value="UniProtKB-UniRule"/>
</dbReference>
<accession>A0A7S3KVM8</accession>
<evidence type="ECO:0000256" key="3">
    <source>
        <dbReference type="ARBA" id="ARBA00023242"/>
    </source>
</evidence>
<dbReference type="GO" id="GO:0005634">
    <property type="term" value="C:nucleus"/>
    <property type="evidence" value="ECO:0007669"/>
    <property type="project" value="UniProtKB-SubCell"/>
</dbReference>
<keyword evidence="2 4" id="KW-0238">DNA-binding</keyword>
<dbReference type="PROSITE" id="PS50118">
    <property type="entry name" value="HMG_BOX_2"/>
    <property type="match status" value="1"/>
</dbReference>
<dbReference type="SMART" id="SM00398">
    <property type="entry name" value="HMG"/>
    <property type="match status" value="1"/>
</dbReference>
<proteinExistence type="predicted"/>
<comment type="subcellular location">
    <subcellularLocation>
        <location evidence="1">Nucleus</location>
    </subcellularLocation>
</comment>
<dbReference type="AlphaFoldDB" id="A0A7S3KVM8"/>
<reference evidence="7" key="1">
    <citation type="submission" date="2021-01" db="EMBL/GenBank/DDBJ databases">
        <authorList>
            <person name="Corre E."/>
            <person name="Pelletier E."/>
            <person name="Niang G."/>
            <person name="Scheremetjew M."/>
            <person name="Finn R."/>
            <person name="Kale V."/>
            <person name="Holt S."/>
            <person name="Cochrane G."/>
            <person name="Meng A."/>
            <person name="Brown T."/>
            <person name="Cohen L."/>
        </authorList>
    </citation>
    <scope>NUCLEOTIDE SEQUENCE</scope>
    <source>
        <strain evidence="7">CCMP127</strain>
    </source>
</reference>
<feature type="compositionally biased region" description="Polar residues" evidence="5">
    <location>
        <begin position="1"/>
        <end position="14"/>
    </location>
</feature>
<dbReference type="EMBL" id="HBIM01000250">
    <property type="protein sequence ID" value="CAE0401899.1"/>
    <property type="molecule type" value="Transcribed_RNA"/>
</dbReference>
<feature type="region of interest" description="Disordered" evidence="5">
    <location>
        <begin position="1"/>
        <end position="23"/>
    </location>
</feature>
<feature type="DNA-binding region" description="HMG box" evidence="4">
    <location>
        <begin position="109"/>
        <end position="174"/>
    </location>
</feature>
<dbReference type="InterPro" id="IPR009071">
    <property type="entry name" value="HMG_box_dom"/>
</dbReference>
<evidence type="ECO:0000256" key="4">
    <source>
        <dbReference type="PROSITE-ProRule" id="PRU00267"/>
    </source>
</evidence>
<feature type="compositionally biased region" description="Low complexity" evidence="5">
    <location>
        <begin position="54"/>
        <end position="66"/>
    </location>
</feature>
<dbReference type="PANTHER" id="PTHR48112">
    <property type="entry name" value="HIGH MOBILITY GROUP PROTEIN DSP1"/>
    <property type="match status" value="1"/>
</dbReference>